<proteinExistence type="predicted"/>
<evidence type="ECO:0000313" key="2">
    <source>
        <dbReference type="Proteomes" id="UP000566324"/>
    </source>
</evidence>
<protein>
    <submittedName>
        <fullName evidence="1">SAM-dependent methyltransferase</fullName>
    </submittedName>
</protein>
<dbReference type="InterPro" id="IPR029063">
    <property type="entry name" value="SAM-dependent_MTases_sf"/>
</dbReference>
<dbReference type="RefSeq" id="WP_341534250.1">
    <property type="nucleotide sequence ID" value="NZ_JACHNZ010000057.1"/>
</dbReference>
<keyword evidence="1" id="KW-0489">Methyltransferase</keyword>
<comment type="caution">
    <text evidence="1">The sequence shown here is derived from an EMBL/GenBank/DDBJ whole genome shotgun (WGS) entry which is preliminary data.</text>
</comment>
<keyword evidence="1" id="KW-0808">Transferase</keyword>
<reference evidence="1 2" key="1">
    <citation type="submission" date="2020-08" db="EMBL/GenBank/DDBJ databases">
        <title>Genomic Encyclopedia of Type Strains, Phase IV (KMG-IV): sequencing the most valuable type-strain genomes for metagenomic binning, comparative biology and taxonomic classification.</title>
        <authorList>
            <person name="Goeker M."/>
        </authorList>
    </citation>
    <scope>NUCLEOTIDE SEQUENCE [LARGE SCALE GENOMIC DNA]</scope>
    <source>
        <strain evidence="1 2">DSM 17328</strain>
    </source>
</reference>
<dbReference type="Gene3D" id="3.40.50.150">
    <property type="entry name" value="Vaccinia Virus protein VP39"/>
    <property type="match status" value="1"/>
</dbReference>
<dbReference type="EMBL" id="JACHNZ010000057">
    <property type="protein sequence ID" value="MBB4633781.1"/>
    <property type="molecule type" value="Genomic_DNA"/>
</dbReference>
<dbReference type="GO" id="GO:0008168">
    <property type="term" value="F:methyltransferase activity"/>
    <property type="evidence" value="ECO:0007669"/>
    <property type="project" value="UniProtKB-KW"/>
</dbReference>
<gene>
    <name evidence="1" type="ORF">GGQ98_003433</name>
</gene>
<dbReference type="GO" id="GO:0032259">
    <property type="term" value="P:methylation"/>
    <property type="evidence" value="ECO:0007669"/>
    <property type="project" value="UniProtKB-KW"/>
</dbReference>
<dbReference type="SUPFAM" id="SSF53335">
    <property type="entry name" value="S-adenosyl-L-methionine-dependent methyltransferases"/>
    <property type="match status" value="1"/>
</dbReference>
<dbReference type="Proteomes" id="UP000566324">
    <property type="component" value="Unassembled WGS sequence"/>
</dbReference>
<evidence type="ECO:0000313" key="1">
    <source>
        <dbReference type="EMBL" id="MBB4633781.1"/>
    </source>
</evidence>
<keyword evidence="2" id="KW-1185">Reference proteome</keyword>
<accession>A0A7W7B4D7</accession>
<dbReference type="Pfam" id="PF13489">
    <property type="entry name" value="Methyltransf_23"/>
    <property type="match status" value="1"/>
</dbReference>
<dbReference type="PANTHER" id="PTHR43861">
    <property type="entry name" value="TRANS-ACONITATE 2-METHYLTRANSFERASE-RELATED"/>
    <property type="match status" value="1"/>
</dbReference>
<dbReference type="AlphaFoldDB" id="A0A7W7B4D7"/>
<organism evidence="1 2">
    <name type="scientific">Sphingosinicella soli</name>
    <dbReference type="NCBI Taxonomy" id="333708"/>
    <lineage>
        <taxon>Bacteria</taxon>
        <taxon>Pseudomonadati</taxon>
        <taxon>Pseudomonadota</taxon>
        <taxon>Alphaproteobacteria</taxon>
        <taxon>Sphingomonadales</taxon>
        <taxon>Sphingosinicellaceae</taxon>
        <taxon>Sphingosinicella</taxon>
    </lineage>
</organism>
<sequence>MDRAVYTRMAEHESKHWWFVGRRHILRRLLARNLHGKAHVPLMLDAGSGTGGNLPLLAEFGNVHAFEYDAGARQSAREKWAGDVLFGEMPDRIPFENKCFDLITMFDVLEHVERDSDSLRALSQRLAAGGRILLTVPAMPWLWSRHDELHHHQRRYTPASLREAAERAGLEVVELAYFNTLLFPLAVVQRIAERVLHRHVETDVMPHPAVNAALAGVFGLERWIVGNVSLPFGLSLYASLRKS</sequence>
<dbReference type="CDD" id="cd02440">
    <property type="entry name" value="AdoMet_MTases"/>
    <property type="match status" value="1"/>
</dbReference>
<name>A0A7W7B4D7_9SPHN</name>